<sequence length="226" mass="25626">MPKLRFVCRHLWPSPQRIALLQKFISTFVWNARFDTTERTRSWLNAAQASLDIQQGGLAIPSVSQELIAMAAATTHRQLHRPPATRTPLTVQIPTDRISQPARIEKKPRCMATLYATGMLAISRLHACPRRADEVVAIRRAMDELHREPIANLCWRQAEFHVQATQSLSALQEVKHLSDSIHGLCNLDWISKCAVDYGAFLLNTNGTAMKNRISLLWAPRLSWKIC</sequence>
<keyword evidence="2" id="KW-1185">Reference proteome</keyword>
<name>A0AAV2Z2U4_9STRA</name>
<evidence type="ECO:0000313" key="2">
    <source>
        <dbReference type="Proteomes" id="UP001146120"/>
    </source>
</evidence>
<dbReference type="Proteomes" id="UP001146120">
    <property type="component" value="Unassembled WGS sequence"/>
</dbReference>
<reference evidence="1" key="1">
    <citation type="submission" date="2022-11" db="EMBL/GenBank/DDBJ databases">
        <authorList>
            <person name="Morgan W.R."/>
            <person name="Tartar A."/>
        </authorList>
    </citation>
    <scope>NUCLEOTIDE SEQUENCE</scope>
    <source>
        <strain evidence="1">ARSEF 373</strain>
    </source>
</reference>
<dbReference type="EMBL" id="DAKRPA010000079">
    <property type="protein sequence ID" value="DAZ99687.1"/>
    <property type="molecule type" value="Genomic_DNA"/>
</dbReference>
<accession>A0AAV2Z2U4</accession>
<proteinExistence type="predicted"/>
<evidence type="ECO:0000313" key="1">
    <source>
        <dbReference type="EMBL" id="DAZ99687.1"/>
    </source>
</evidence>
<reference evidence="1" key="2">
    <citation type="journal article" date="2023" name="Microbiol Resour">
        <title>Decontamination and Annotation of the Draft Genome Sequence of the Oomycete Lagenidium giganteum ARSEF 373.</title>
        <authorList>
            <person name="Morgan W.R."/>
            <person name="Tartar A."/>
        </authorList>
    </citation>
    <scope>NUCLEOTIDE SEQUENCE</scope>
    <source>
        <strain evidence="1">ARSEF 373</strain>
    </source>
</reference>
<protein>
    <submittedName>
        <fullName evidence="1">Uncharacterized protein</fullName>
    </submittedName>
</protein>
<organism evidence="1 2">
    <name type="scientific">Lagenidium giganteum</name>
    <dbReference type="NCBI Taxonomy" id="4803"/>
    <lineage>
        <taxon>Eukaryota</taxon>
        <taxon>Sar</taxon>
        <taxon>Stramenopiles</taxon>
        <taxon>Oomycota</taxon>
        <taxon>Peronosporomycetes</taxon>
        <taxon>Pythiales</taxon>
        <taxon>Pythiaceae</taxon>
    </lineage>
</organism>
<gene>
    <name evidence="1" type="ORF">N0F65_001924</name>
</gene>
<dbReference type="AlphaFoldDB" id="A0AAV2Z2U4"/>
<comment type="caution">
    <text evidence="1">The sequence shown here is derived from an EMBL/GenBank/DDBJ whole genome shotgun (WGS) entry which is preliminary data.</text>
</comment>